<keyword evidence="2" id="KW-1185">Reference proteome</keyword>
<geneLocation type="plasmid" evidence="2">
    <name>pne_2</name>
</geneLocation>
<dbReference type="AlphaFoldDB" id="A0A7D7QZ24"/>
<gene>
    <name evidence="1" type="ORF">HUN01_00505</name>
</gene>
<reference evidence="2" key="1">
    <citation type="submission" date="2020-06" db="EMBL/GenBank/DDBJ databases">
        <title>Nostoc edaphicum CCNP1411 genome.</title>
        <authorList>
            <person name="Fidor A."/>
            <person name="Grabski M."/>
            <person name="Gawor J."/>
            <person name="Gromadka R."/>
            <person name="Wegrzyn G."/>
            <person name="Mazur-Marzec H."/>
        </authorList>
    </citation>
    <scope>NUCLEOTIDE SEQUENCE [LARGE SCALE GENOMIC DNA]</scope>
    <source>
        <strain evidence="2">CCNP1411</strain>
        <plasmid evidence="2">pne_2</plasmid>
    </source>
</reference>
<organism evidence="1 2">
    <name type="scientific">Nostoc edaphicum CCNP1411</name>
    <dbReference type="NCBI Taxonomy" id="1472755"/>
    <lineage>
        <taxon>Bacteria</taxon>
        <taxon>Bacillati</taxon>
        <taxon>Cyanobacteriota</taxon>
        <taxon>Cyanophyceae</taxon>
        <taxon>Nostocales</taxon>
        <taxon>Nostocaceae</taxon>
        <taxon>Nostoc</taxon>
    </lineage>
</organism>
<evidence type="ECO:0000313" key="2">
    <source>
        <dbReference type="Proteomes" id="UP000514713"/>
    </source>
</evidence>
<dbReference type="EMBL" id="CP054694">
    <property type="protein sequence ID" value="QMS86146.1"/>
    <property type="molecule type" value="Genomic_DNA"/>
</dbReference>
<sequence>MMITFMPRQKKPTTNRTTRYLNEIVEALDKYAEDQMISSNAAVNKLLKDRLTELGYMQQN</sequence>
<dbReference type="KEGG" id="ned:HUN01_00505"/>
<accession>A0A7D7QZ24</accession>
<evidence type="ECO:0008006" key="3">
    <source>
        <dbReference type="Google" id="ProtNLM"/>
    </source>
</evidence>
<evidence type="ECO:0000313" key="1">
    <source>
        <dbReference type="EMBL" id="QMS86146.1"/>
    </source>
</evidence>
<name>A0A7D7QZ24_9NOSO</name>
<dbReference type="Proteomes" id="UP000514713">
    <property type="component" value="Plasmid pNe_2"/>
</dbReference>
<protein>
    <recommendedName>
        <fullName evidence="3">CopG family transcriptional regulator</fullName>
    </recommendedName>
</protein>
<proteinExistence type="predicted"/>
<keyword evidence="1" id="KW-0614">Plasmid</keyword>